<feature type="transmembrane region" description="Helical" evidence="7">
    <location>
        <begin position="77"/>
        <end position="99"/>
    </location>
</feature>
<keyword evidence="5 7" id="KW-1133">Transmembrane helix</keyword>
<dbReference type="InterPro" id="IPR036259">
    <property type="entry name" value="MFS_trans_sf"/>
</dbReference>
<feature type="transmembrane region" description="Helical" evidence="7">
    <location>
        <begin position="341"/>
        <end position="364"/>
    </location>
</feature>
<feature type="transmembrane region" description="Helical" evidence="7">
    <location>
        <begin position="105"/>
        <end position="121"/>
    </location>
</feature>
<evidence type="ECO:0000313" key="9">
    <source>
        <dbReference type="EMBL" id="MBN3545358.1"/>
    </source>
</evidence>
<dbReference type="Proteomes" id="UP001319060">
    <property type="component" value="Unassembled WGS sequence"/>
</dbReference>
<comment type="subcellular location">
    <subcellularLocation>
        <location evidence="1">Cell membrane</location>
        <topology evidence="1">Multi-pass membrane protein</topology>
    </subcellularLocation>
</comment>
<dbReference type="InterPro" id="IPR011701">
    <property type="entry name" value="MFS"/>
</dbReference>
<reference evidence="9 10" key="1">
    <citation type="submission" date="2021-01" db="EMBL/GenBank/DDBJ databases">
        <title>Genome Sequencing of Type Strains.</title>
        <authorList>
            <person name="Lemaire J.F."/>
            <person name="Inderbitzin P."/>
            <person name="Collins S.B."/>
            <person name="Wespe N."/>
            <person name="Knight-Connoni V."/>
        </authorList>
    </citation>
    <scope>NUCLEOTIDE SEQUENCE [LARGE SCALE GENOMIC DNA]</scope>
    <source>
        <strain evidence="9 10">DSM 14730</strain>
    </source>
</reference>
<name>A0ABS2ZAX4_9BACL</name>
<feature type="transmembrane region" description="Helical" evidence="7">
    <location>
        <begin position="173"/>
        <end position="192"/>
    </location>
</feature>
<evidence type="ECO:0000256" key="7">
    <source>
        <dbReference type="SAM" id="Phobius"/>
    </source>
</evidence>
<sequence>MKLSGEIFRNKSFLYFWLSSILTAMGDSIFMITLMWLLVQITGSPVIVGTYILLVTLTKFSFILFGGAVVDRFSVRNLLIGSAIGRGSILLLLFLIVALYEPPVYVFYIAGVLFGLIDAISEPAGITFRTRLVAEKHYTQSMSLLMMANQASGVVGPIAGAMLYAVYGAKMAFLLNAAAFFIAAGLFLFIKVKEETSEEKASSFFTGIKEGFSFFIGAPVLATMALFAFFANAAVGAVMVSLPFLIKDLDFGIKGYGWAHSSIAIGSVAAAIIFSLFVIHKPKPYMTLLTCFLQGVTIVLIGFFSKELAVLLLLLSLVGFFEAAVNIIAPSVNHALIPPKLFGRVIGIMIIIMGISEPIAAGTAGILIERIGPRDVFVWGGTMEMLVALIVFSLPFIRNFKPEQKRS</sequence>
<comment type="caution">
    <text evidence="9">The sequence shown here is derived from an EMBL/GenBank/DDBJ whole genome shotgun (WGS) entry which is preliminary data.</text>
</comment>
<dbReference type="PANTHER" id="PTHR23513">
    <property type="entry name" value="INTEGRAL MEMBRANE EFFLUX PROTEIN-RELATED"/>
    <property type="match status" value="1"/>
</dbReference>
<keyword evidence="6 7" id="KW-0472">Membrane</keyword>
<evidence type="ECO:0000256" key="4">
    <source>
        <dbReference type="ARBA" id="ARBA00022692"/>
    </source>
</evidence>
<evidence type="ECO:0000313" key="10">
    <source>
        <dbReference type="Proteomes" id="UP001319060"/>
    </source>
</evidence>
<accession>A0ABS2ZAX4</accession>
<feature type="transmembrane region" description="Helical" evidence="7">
    <location>
        <begin position="51"/>
        <end position="70"/>
    </location>
</feature>
<dbReference type="InterPro" id="IPR020846">
    <property type="entry name" value="MFS_dom"/>
</dbReference>
<feature type="transmembrane region" description="Helical" evidence="7">
    <location>
        <begin position="286"/>
        <end position="304"/>
    </location>
</feature>
<feature type="transmembrane region" description="Helical" evidence="7">
    <location>
        <begin position="213"/>
        <end position="246"/>
    </location>
</feature>
<dbReference type="PROSITE" id="PS50850">
    <property type="entry name" value="MFS"/>
    <property type="match status" value="1"/>
</dbReference>
<evidence type="ECO:0000256" key="3">
    <source>
        <dbReference type="ARBA" id="ARBA00022475"/>
    </source>
</evidence>
<dbReference type="Pfam" id="PF07690">
    <property type="entry name" value="MFS_1"/>
    <property type="match status" value="1"/>
</dbReference>
<protein>
    <submittedName>
        <fullName evidence="9">MFS transporter</fullName>
    </submittedName>
</protein>
<feature type="domain" description="Major facilitator superfamily (MFS) profile" evidence="8">
    <location>
        <begin position="12"/>
        <end position="405"/>
    </location>
</feature>
<evidence type="ECO:0000256" key="1">
    <source>
        <dbReference type="ARBA" id="ARBA00004651"/>
    </source>
</evidence>
<dbReference type="PANTHER" id="PTHR23513:SF6">
    <property type="entry name" value="MAJOR FACILITATOR SUPERFAMILY ASSOCIATED DOMAIN-CONTAINING PROTEIN"/>
    <property type="match status" value="1"/>
</dbReference>
<organism evidence="9 10">
    <name type="scientific">Fictibacillus barbaricus</name>
    <dbReference type="NCBI Taxonomy" id="182136"/>
    <lineage>
        <taxon>Bacteria</taxon>
        <taxon>Bacillati</taxon>
        <taxon>Bacillota</taxon>
        <taxon>Bacilli</taxon>
        <taxon>Bacillales</taxon>
        <taxon>Fictibacillaceae</taxon>
        <taxon>Fictibacillus</taxon>
    </lineage>
</organism>
<keyword evidence="2" id="KW-0813">Transport</keyword>
<evidence type="ECO:0000256" key="5">
    <source>
        <dbReference type="ARBA" id="ARBA00022989"/>
    </source>
</evidence>
<feature type="transmembrane region" description="Helical" evidence="7">
    <location>
        <begin position="310"/>
        <end position="329"/>
    </location>
</feature>
<feature type="transmembrane region" description="Helical" evidence="7">
    <location>
        <begin position="258"/>
        <end position="279"/>
    </location>
</feature>
<feature type="transmembrane region" description="Helical" evidence="7">
    <location>
        <begin position="376"/>
        <end position="397"/>
    </location>
</feature>
<dbReference type="Gene3D" id="1.20.1250.20">
    <property type="entry name" value="MFS general substrate transporter like domains"/>
    <property type="match status" value="2"/>
</dbReference>
<dbReference type="CDD" id="cd06173">
    <property type="entry name" value="MFS_MefA_like"/>
    <property type="match status" value="1"/>
</dbReference>
<keyword evidence="4 7" id="KW-0812">Transmembrane</keyword>
<dbReference type="RefSeq" id="WP_188403034.1">
    <property type="nucleotide sequence ID" value="NZ_BMCE01000002.1"/>
</dbReference>
<evidence type="ECO:0000256" key="6">
    <source>
        <dbReference type="ARBA" id="ARBA00023136"/>
    </source>
</evidence>
<dbReference type="SUPFAM" id="SSF103473">
    <property type="entry name" value="MFS general substrate transporter"/>
    <property type="match status" value="1"/>
</dbReference>
<keyword evidence="10" id="KW-1185">Reference proteome</keyword>
<keyword evidence="3" id="KW-1003">Cell membrane</keyword>
<proteinExistence type="predicted"/>
<evidence type="ECO:0000259" key="8">
    <source>
        <dbReference type="PROSITE" id="PS50850"/>
    </source>
</evidence>
<evidence type="ECO:0000256" key="2">
    <source>
        <dbReference type="ARBA" id="ARBA00022448"/>
    </source>
</evidence>
<gene>
    <name evidence="9" type="ORF">JYA64_08630</name>
</gene>
<feature type="transmembrane region" description="Helical" evidence="7">
    <location>
        <begin position="12"/>
        <end position="39"/>
    </location>
</feature>
<dbReference type="EMBL" id="JAFHKS010000042">
    <property type="protein sequence ID" value="MBN3545358.1"/>
    <property type="molecule type" value="Genomic_DNA"/>
</dbReference>
<feature type="transmembrane region" description="Helical" evidence="7">
    <location>
        <begin position="142"/>
        <end position="167"/>
    </location>
</feature>